<dbReference type="EMBL" id="JABAYA010001112">
    <property type="protein sequence ID" value="KAF7720342.1"/>
    <property type="molecule type" value="Genomic_DNA"/>
</dbReference>
<evidence type="ECO:0000313" key="2">
    <source>
        <dbReference type="Proteomes" id="UP000605846"/>
    </source>
</evidence>
<protein>
    <submittedName>
        <fullName evidence="1">Uncharacterized protein</fullName>
    </submittedName>
</protein>
<feature type="non-terminal residue" evidence="1">
    <location>
        <position position="1"/>
    </location>
</feature>
<proteinExistence type="predicted"/>
<name>A0A8H7BJ36_9FUNG</name>
<keyword evidence="2" id="KW-1185">Reference proteome</keyword>
<reference evidence="1" key="1">
    <citation type="submission" date="2020-01" db="EMBL/GenBank/DDBJ databases">
        <title>Genome Sequencing of Three Apophysomyces-Like Fungal Strains Confirms a Novel Fungal Genus in the Mucoromycota with divergent Burkholderia-like Endosymbiotic Bacteria.</title>
        <authorList>
            <person name="Stajich J.E."/>
            <person name="Macias A.M."/>
            <person name="Carter-House D."/>
            <person name="Lovett B."/>
            <person name="Kasson L.R."/>
            <person name="Berry K."/>
            <person name="Grigoriev I."/>
            <person name="Chang Y."/>
            <person name="Spatafora J."/>
            <person name="Kasson M.T."/>
        </authorList>
    </citation>
    <scope>NUCLEOTIDE SEQUENCE</scope>
    <source>
        <strain evidence="1">NRRL A-21654</strain>
    </source>
</reference>
<dbReference type="Proteomes" id="UP000605846">
    <property type="component" value="Unassembled WGS sequence"/>
</dbReference>
<accession>A0A8H7BJ36</accession>
<dbReference type="AlphaFoldDB" id="A0A8H7BJ36"/>
<organism evidence="1 2">
    <name type="scientific">Apophysomyces ossiformis</name>
    <dbReference type="NCBI Taxonomy" id="679940"/>
    <lineage>
        <taxon>Eukaryota</taxon>
        <taxon>Fungi</taxon>
        <taxon>Fungi incertae sedis</taxon>
        <taxon>Mucoromycota</taxon>
        <taxon>Mucoromycotina</taxon>
        <taxon>Mucoromycetes</taxon>
        <taxon>Mucorales</taxon>
        <taxon>Mucorineae</taxon>
        <taxon>Mucoraceae</taxon>
        <taxon>Apophysomyces</taxon>
    </lineage>
</organism>
<dbReference type="OrthoDB" id="2285631at2759"/>
<evidence type="ECO:0000313" key="1">
    <source>
        <dbReference type="EMBL" id="KAF7720342.1"/>
    </source>
</evidence>
<comment type="caution">
    <text evidence="1">The sequence shown here is derived from an EMBL/GenBank/DDBJ whole genome shotgun (WGS) entry which is preliminary data.</text>
</comment>
<gene>
    <name evidence="1" type="ORF">EC973_000761</name>
</gene>
<sequence>EPVKHFDSTKHIKLYWRRRNAEKDSSSNKRKTLPKTVNTCKIATRNKHTNTTK</sequence>